<accession>A0A0F9AIC9</accession>
<sequence length="61" mass="6976">AYTCWLHALYKRYRLPYVQAYAEHGETLLDETPGGGQDRWFREPDDDDDADSPASRAEGKA</sequence>
<gene>
    <name evidence="2" type="ORF">LCGC14_2567010</name>
</gene>
<feature type="non-terminal residue" evidence="2">
    <location>
        <position position="1"/>
    </location>
</feature>
<protein>
    <submittedName>
        <fullName evidence="2">Uncharacterized protein</fullName>
    </submittedName>
</protein>
<name>A0A0F9AIC9_9ZZZZ</name>
<evidence type="ECO:0000313" key="2">
    <source>
        <dbReference type="EMBL" id="KKL09324.1"/>
    </source>
</evidence>
<comment type="caution">
    <text evidence="2">The sequence shown here is derived from an EMBL/GenBank/DDBJ whole genome shotgun (WGS) entry which is preliminary data.</text>
</comment>
<evidence type="ECO:0000256" key="1">
    <source>
        <dbReference type="SAM" id="MobiDB-lite"/>
    </source>
</evidence>
<dbReference type="AlphaFoldDB" id="A0A0F9AIC9"/>
<proteinExistence type="predicted"/>
<feature type="region of interest" description="Disordered" evidence="1">
    <location>
        <begin position="27"/>
        <end position="61"/>
    </location>
</feature>
<dbReference type="EMBL" id="LAZR01042530">
    <property type="protein sequence ID" value="KKL09324.1"/>
    <property type="molecule type" value="Genomic_DNA"/>
</dbReference>
<reference evidence="2" key="1">
    <citation type="journal article" date="2015" name="Nature">
        <title>Complex archaea that bridge the gap between prokaryotes and eukaryotes.</title>
        <authorList>
            <person name="Spang A."/>
            <person name="Saw J.H."/>
            <person name="Jorgensen S.L."/>
            <person name="Zaremba-Niedzwiedzka K."/>
            <person name="Martijn J."/>
            <person name="Lind A.E."/>
            <person name="van Eijk R."/>
            <person name="Schleper C."/>
            <person name="Guy L."/>
            <person name="Ettema T.J."/>
        </authorList>
    </citation>
    <scope>NUCLEOTIDE SEQUENCE</scope>
</reference>
<organism evidence="2">
    <name type="scientific">marine sediment metagenome</name>
    <dbReference type="NCBI Taxonomy" id="412755"/>
    <lineage>
        <taxon>unclassified sequences</taxon>
        <taxon>metagenomes</taxon>
        <taxon>ecological metagenomes</taxon>
    </lineage>
</organism>